<dbReference type="Pfam" id="PF22525">
    <property type="entry name" value="H2TH_5"/>
    <property type="match status" value="1"/>
</dbReference>
<reference evidence="2" key="1">
    <citation type="submission" date="2018-05" db="EMBL/GenBank/DDBJ databases">
        <authorList>
            <person name="Lanie J.A."/>
            <person name="Ng W.-L."/>
            <person name="Kazmierczak K.M."/>
            <person name="Andrzejewski T.M."/>
            <person name="Davidsen T.M."/>
            <person name="Wayne K.J."/>
            <person name="Tettelin H."/>
            <person name="Glass J.I."/>
            <person name="Rusch D."/>
            <person name="Podicherti R."/>
            <person name="Tsui H.-C.T."/>
            <person name="Winkler M.E."/>
        </authorList>
    </citation>
    <scope>NUCLEOTIDE SEQUENCE</scope>
</reference>
<name>A0A382AEC1_9ZZZZ</name>
<evidence type="ECO:0000259" key="1">
    <source>
        <dbReference type="Pfam" id="PF22525"/>
    </source>
</evidence>
<evidence type="ECO:0000313" key="2">
    <source>
        <dbReference type="EMBL" id="SVA99317.1"/>
    </source>
</evidence>
<proteinExistence type="predicted"/>
<feature type="domain" description="Integration host factor-like helix-two turn-helix" evidence="1">
    <location>
        <begin position="41"/>
        <end position="111"/>
    </location>
</feature>
<dbReference type="Gene3D" id="1.10.8.50">
    <property type="match status" value="1"/>
</dbReference>
<dbReference type="NCBIfam" id="NF041260">
    <property type="entry name" value="actino_IHF"/>
    <property type="match status" value="1"/>
</dbReference>
<dbReference type="EMBL" id="UINC01024848">
    <property type="protein sequence ID" value="SVA99317.1"/>
    <property type="molecule type" value="Genomic_DNA"/>
</dbReference>
<gene>
    <name evidence="2" type="ORF">METZ01_LOCUS152171</name>
</gene>
<sequence length="115" mass="13084">MIAYYGFRMNRPPPLTDEQRRQALLKAAEARRLRAKIKELLKTGSLSLEDLLERSDTDESLGRMKVLAVLESLPRLGKVKARRTMEEIGISESRRLRGLGAQQRASLVSRFSDQS</sequence>
<dbReference type="AlphaFoldDB" id="A0A382AEC1"/>
<organism evidence="2">
    <name type="scientific">marine metagenome</name>
    <dbReference type="NCBI Taxonomy" id="408172"/>
    <lineage>
        <taxon>unclassified sequences</taxon>
        <taxon>metagenomes</taxon>
        <taxon>ecological metagenomes</taxon>
    </lineage>
</organism>
<dbReference type="InterPro" id="IPR047806">
    <property type="entry name" value="IHF_actinobact"/>
</dbReference>
<dbReference type="InterPro" id="IPR055201">
    <property type="entry name" value="IHF-like_H2TH"/>
</dbReference>
<protein>
    <recommendedName>
        <fullName evidence="1">Integration host factor-like helix-two turn-helix domain-containing protein</fullName>
    </recommendedName>
</protein>
<accession>A0A382AEC1</accession>